<keyword evidence="1" id="KW-0472">Membrane</keyword>
<evidence type="ECO:0000256" key="1">
    <source>
        <dbReference type="SAM" id="Phobius"/>
    </source>
</evidence>
<keyword evidence="1" id="KW-0812">Transmembrane</keyword>
<name>A0A0K2UPY6_LEPSM</name>
<evidence type="ECO:0000313" key="2">
    <source>
        <dbReference type="EMBL" id="CDW39902.1"/>
    </source>
</evidence>
<dbReference type="AlphaFoldDB" id="A0A0K2UPY6"/>
<proteinExistence type="predicted"/>
<organism evidence="2">
    <name type="scientific">Lepeophtheirus salmonis</name>
    <name type="common">Salmon louse</name>
    <name type="synonym">Caligus salmonis</name>
    <dbReference type="NCBI Taxonomy" id="72036"/>
    <lineage>
        <taxon>Eukaryota</taxon>
        <taxon>Metazoa</taxon>
        <taxon>Ecdysozoa</taxon>
        <taxon>Arthropoda</taxon>
        <taxon>Crustacea</taxon>
        <taxon>Multicrustacea</taxon>
        <taxon>Hexanauplia</taxon>
        <taxon>Copepoda</taxon>
        <taxon>Siphonostomatoida</taxon>
        <taxon>Caligidae</taxon>
        <taxon>Lepeophtheirus</taxon>
    </lineage>
</organism>
<sequence length="73" mass="8659">MTLSPFIRLYYFCNSINFILTYNSIITYESLLSLEKSRRRSCSMNLMWSSFLICLLVKLQNIFNSPIIIFVYA</sequence>
<protein>
    <submittedName>
        <fullName evidence="2">Uncharacterized protein</fullName>
    </submittedName>
</protein>
<keyword evidence="1" id="KW-1133">Transmembrane helix</keyword>
<dbReference type="EMBL" id="HACA01022541">
    <property type="protein sequence ID" value="CDW39902.1"/>
    <property type="molecule type" value="Transcribed_RNA"/>
</dbReference>
<accession>A0A0K2UPY6</accession>
<reference evidence="2" key="1">
    <citation type="submission" date="2014-05" db="EMBL/GenBank/DDBJ databases">
        <authorList>
            <person name="Chronopoulou M."/>
        </authorList>
    </citation>
    <scope>NUCLEOTIDE SEQUENCE</scope>
    <source>
        <tissue evidence="2">Whole organism</tissue>
    </source>
</reference>
<feature type="transmembrane region" description="Helical" evidence="1">
    <location>
        <begin position="6"/>
        <end position="25"/>
    </location>
</feature>
<feature type="transmembrane region" description="Helical" evidence="1">
    <location>
        <begin position="46"/>
        <end position="72"/>
    </location>
</feature>